<feature type="transmembrane region" description="Helical" evidence="14">
    <location>
        <begin position="12"/>
        <end position="34"/>
    </location>
</feature>
<keyword evidence="9 12" id="KW-0408">Iron</keyword>
<dbReference type="GO" id="GO:0004497">
    <property type="term" value="F:monooxygenase activity"/>
    <property type="evidence" value="ECO:0007669"/>
    <property type="project" value="UniProtKB-KW"/>
</dbReference>
<evidence type="ECO:0000313" key="16">
    <source>
        <dbReference type="Proteomes" id="UP001148312"/>
    </source>
</evidence>
<dbReference type="Proteomes" id="UP001148312">
    <property type="component" value="Unassembled WGS sequence"/>
</dbReference>
<dbReference type="InterPro" id="IPR017972">
    <property type="entry name" value="Cyt_P450_CS"/>
</dbReference>
<dbReference type="InterPro" id="IPR036396">
    <property type="entry name" value="Cyt_P450_sf"/>
</dbReference>
<dbReference type="GO" id="GO:0020037">
    <property type="term" value="F:heme binding"/>
    <property type="evidence" value="ECO:0007669"/>
    <property type="project" value="InterPro"/>
</dbReference>
<keyword evidence="6 12" id="KW-0479">Metal-binding</keyword>
<keyword evidence="4 12" id="KW-0349">Heme</keyword>
<keyword evidence="7 14" id="KW-1133">Transmembrane helix</keyword>
<dbReference type="Gene3D" id="1.10.630.10">
    <property type="entry name" value="Cytochrome P450"/>
    <property type="match status" value="1"/>
</dbReference>
<dbReference type="PANTHER" id="PTHR24305:SF157">
    <property type="entry name" value="N-ACETYLTRYPTOPHAN 6-HYDROXYLASE IVOC-RELATED"/>
    <property type="match status" value="1"/>
</dbReference>
<keyword evidence="8 13" id="KW-0560">Oxidoreductase</keyword>
<evidence type="ECO:0000256" key="9">
    <source>
        <dbReference type="ARBA" id="ARBA00023004"/>
    </source>
</evidence>
<dbReference type="FunFam" id="1.10.630.10:FF:000069">
    <property type="entry name" value="Cytochrome P450, putative (Eurofung)"/>
    <property type="match status" value="1"/>
</dbReference>
<dbReference type="GO" id="GO:0005506">
    <property type="term" value="F:iron ion binding"/>
    <property type="evidence" value="ECO:0007669"/>
    <property type="project" value="InterPro"/>
</dbReference>
<evidence type="ECO:0000256" key="10">
    <source>
        <dbReference type="ARBA" id="ARBA00023033"/>
    </source>
</evidence>
<gene>
    <name evidence="15" type="ORF">N7539_002851</name>
</gene>
<comment type="subcellular location">
    <subcellularLocation>
        <location evidence="2">Membrane</location>
        <topology evidence="2">Single-pass membrane protein</topology>
    </subcellularLocation>
</comment>
<dbReference type="EMBL" id="JAPWDQ010000003">
    <property type="protein sequence ID" value="KAJ5491284.1"/>
    <property type="molecule type" value="Genomic_DNA"/>
</dbReference>
<reference evidence="15" key="1">
    <citation type="submission" date="2022-12" db="EMBL/GenBank/DDBJ databases">
        <authorList>
            <person name="Petersen C."/>
        </authorList>
    </citation>
    <scope>NUCLEOTIDE SEQUENCE</scope>
    <source>
        <strain evidence="15">IBT 30728</strain>
    </source>
</reference>
<protein>
    <submittedName>
        <fullName evidence="15">Cytochrome monooxygenase</fullName>
    </submittedName>
</protein>
<evidence type="ECO:0000256" key="4">
    <source>
        <dbReference type="ARBA" id="ARBA00022617"/>
    </source>
</evidence>
<keyword evidence="11 14" id="KW-0472">Membrane</keyword>
<evidence type="ECO:0000256" key="5">
    <source>
        <dbReference type="ARBA" id="ARBA00022692"/>
    </source>
</evidence>
<evidence type="ECO:0000256" key="2">
    <source>
        <dbReference type="ARBA" id="ARBA00004167"/>
    </source>
</evidence>
<dbReference type="PANTHER" id="PTHR24305">
    <property type="entry name" value="CYTOCHROME P450"/>
    <property type="match status" value="1"/>
</dbReference>
<organism evidence="15 16">
    <name type="scientific">Penicillium diatomitis</name>
    <dbReference type="NCBI Taxonomy" id="2819901"/>
    <lineage>
        <taxon>Eukaryota</taxon>
        <taxon>Fungi</taxon>
        <taxon>Dikarya</taxon>
        <taxon>Ascomycota</taxon>
        <taxon>Pezizomycotina</taxon>
        <taxon>Eurotiomycetes</taxon>
        <taxon>Eurotiomycetidae</taxon>
        <taxon>Eurotiales</taxon>
        <taxon>Aspergillaceae</taxon>
        <taxon>Penicillium</taxon>
    </lineage>
</organism>
<dbReference type="Pfam" id="PF00067">
    <property type="entry name" value="p450"/>
    <property type="match status" value="1"/>
</dbReference>
<evidence type="ECO:0000256" key="1">
    <source>
        <dbReference type="ARBA" id="ARBA00001971"/>
    </source>
</evidence>
<sequence length="523" mass="59922">MAWLLDLSLTQLALSLVAVGTIYTIGLAIQRLWLSPIAHFPGPKWAALTMWYEWYYDSYLEGEYTFQIAQMHRRYGPIVRISPYELHINDPEYIDVLYSREAPRNKSLHLTGMFGAPASAFGTVDYRRHRIRRQPMNPFFSQQRIRSLEPMLRAMVDKLCDGMRAWIQRQAPLHLYHAYNAFTTDVVVEYTMGESFHYLDDPDFSPQWSTTIQAIVRAGMQFKQFQWFMALFELLPRWLVLKINPDLGPVLDQKAESIRLANLVIDSRNPEKVTDKKQPIVPPGTLFHALLESNLPAEEKAAPRLSQEVFTVIAAGGETTAKNLTTVSYHLLSNPEILEKLRGELNRLDPDGTASLKDYEAMPYLTSIMLEGLRVSFGVATRLQRSSPDEPMIYRDWVIPPGVPVGMTSLLLHNDPEIFPNPEKFDPERWMDPTERHRLEKYLVAFSKGSRQCIGIPLAKAEILLVIATIFREFDMTLYETTYEDVRVVRDMFNGHPRKGSPGVRALVTGWRGSLGSRTEGQE</sequence>
<comment type="similarity">
    <text evidence="3 13">Belongs to the cytochrome P450 family.</text>
</comment>
<evidence type="ECO:0000256" key="8">
    <source>
        <dbReference type="ARBA" id="ARBA00023002"/>
    </source>
</evidence>
<dbReference type="PROSITE" id="PS00086">
    <property type="entry name" value="CYTOCHROME_P450"/>
    <property type="match status" value="1"/>
</dbReference>
<dbReference type="GO" id="GO:0016020">
    <property type="term" value="C:membrane"/>
    <property type="evidence" value="ECO:0007669"/>
    <property type="project" value="UniProtKB-SubCell"/>
</dbReference>
<accession>A0A9W9XFJ6</accession>
<dbReference type="PRINTS" id="PR00463">
    <property type="entry name" value="EP450I"/>
</dbReference>
<dbReference type="GO" id="GO:0043386">
    <property type="term" value="P:mycotoxin biosynthetic process"/>
    <property type="evidence" value="ECO:0007669"/>
    <property type="project" value="UniProtKB-ARBA"/>
</dbReference>
<dbReference type="SUPFAM" id="SSF48264">
    <property type="entry name" value="Cytochrome P450"/>
    <property type="match status" value="1"/>
</dbReference>
<evidence type="ECO:0000256" key="13">
    <source>
        <dbReference type="RuleBase" id="RU000461"/>
    </source>
</evidence>
<dbReference type="GO" id="GO:0016705">
    <property type="term" value="F:oxidoreductase activity, acting on paired donors, with incorporation or reduction of molecular oxygen"/>
    <property type="evidence" value="ECO:0007669"/>
    <property type="project" value="InterPro"/>
</dbReference>
<keyword evidence="5 14" id="KW-0812">Transmembrane</keyword>
<evidence type="ECO:0000256" key="3">
    <source>
        <dbReference type="ARBA" id="ARBA00010617"/>
    </source>
</evidence>
<comment type="cofactor">
    <cofactor evidence="1 12">
        <name>heme</name>
        <dbReference type="ChEBI" id="CHEBI:30413"/>
    </cofactor>
</comment>
<dbReference type="InterPro" id="IPR002401">
    <property type="entry name" value="Cyt_P450_E_grp-I"/>
</dbReference>
<evidence type="ECO:0000256" key="11">
    <source>
        <dbReference type="ARBA" id="ARBA00023136"/>
    </source>
</evidence>
<evidence type="ECO:0000256" key="12">
    <source>
        <dbReference type="PIRSR" id="PIRSR602401-1"/>
    </source>
</evidence>
<feature type="binding site" description="axial binding residue" evidence="12">
    <location>
        <position position="453"/>
    </location>
    <ligand>
        <name>heme</name>
        <dbReference type="ChEBI" id="CHEBI:30413"/>
    </ligand>
    <ligandPart>
        <name>Fe</name>
        <dbReference type="ChEBI" id="CHEBI:18248"/>
    </ligandPart>
</feature>
<dbReference type="InterPro" id="IPR001128">
    <property type="entry name" value="Cyt_P450"/>
</dbReference>
<proteinExistence type="inferred from homology"/>
<dbReference type="GeneID" id="81622703"/>
<evidence type="ECO:0000256" key="6">
    <source>
        <dbReference type="ARBA" id="ARBA00022723"/>
    </source>
</evidence>
<evidence type="ECO:0000256" key="7">
    <source>
        <dbReference type="ARBA" id="ARBA00022989"/>
    </source>
</evidence>
<dbReference type="InterPro" id="IPR050121">
    <property type="entry name" value="Cytochrome_P450_monoxygenase"/>
</dbReference>
<dbReference type="RefSeq" id="XP_056792413.1">
    <property type="nucleotide sequence ID" value="XM_056932454.1"/>
</dbReference>
<dbReference type="AlphaFoldDB" id="A0A9W9XFJ6"/>
<evidence type="ECO:0000256" key="14">
    <source>
        <dbReference type="SAM" id="Phobius"/>
    </source>
</evidence>
<keyword evidence="10 13" id="KW-0503">Monooxygenase</keyword>
<dbReference type="CDD" id="cd11062">
    <property type="entry name" value="CYP58-like"/>
    <property type="match status" value="1"/>
</dbReference>
<name>A0A9W9XFJ6_9EURO</name>
<evidence type="ECO:0000313" key="15">
    <source>
        <dbReference type="EMBL" id="KAJ5491284.1"/>
    </source>
</evidence>
<comment type="caution">
    <text evidence="15">The sequence shown here is derived from an EMBL/GenBank/DDBJ whole genome shotgun (WGS) entry which is preliminary data.</text>
</comment>
<reference evidence="15" key="2">
    <citation type="journal article" date="2023" name="IMA Fungus">
        <title>Comparative genomic study of the Penicillium genus elucidates a diverse pangenome and 15 lateral gene transfer events.</title>
        <authorList>
            <person name="Petersen C."/>
            <person name="Sorensen T."/>
            <person name="Nielsen M.R."/>
            <person name="Sondergaard T.E."/>
            <person name="Sorensen J.L."/>
            <person name="Fitzpatrick D.A."/>
            <person name="Frisvad J.C."/>
            <person name="Nielsen K.L."/>
        </authorList>
    </citation>
    <scope>NUCLEOTIDE SEQUENCE</scope>
    <source>
        <strain evidence="15">IBT 30728</strain>
    </source>
</reference>
<keyword evidence="16" id="KW-1185">Reference proteome</keyword>